<evidence type="ECO:0000259" key="3">
    <source>
        <dbReference type="Pfam" id="PF23134"/>
    </source>
</evidence>
<dbReference type="GO" id="GO:0072344">
    <property type="term" value="P:rescue of stalled ribosome"/>
    <property type="evidence" value="ECO:0007669"/>
    <property type="project" value="InterPro"/>
</dbReference>
<feature type="compositionally biased region" description="Basic residues" evidence="1">
    <location>
        <begin position="21"/>
        <end position="32"/>
    </location>
</feature>
<feature type="region of interest" description="Disordered" evidence="1">
    <location>
        <begin position="795"/>
        <end position="817"/>
    </location>
</feature>
<feature type="domain" description="Activating signal cointegrator 1 N-terminal" evidence="4">
    <location>
        <begin position="932"/>
        <end position="991"/>
    </location>
</feature>
<dbReference type="Pfam" id="PF23134">
    <property type="entry name" value="TRIP4_3rd"/>
    <property type="match status" value="1"/>
</dbReference>
<gene>
    <name evidence="5" type="primary">jg5915</name>
    <name evidence="5" type="ORF">PAEG_LOCUS13009</name>
</gene>
<accession>A0A8S4RHZ1</accession>
<feature type="domain" description="TRIP4/RQT4 C2HC5-type zinc finger" evidence="2">
    <location>
        <begin position="1060"/>
        <end position="1107"/>
    </location>
</feature>
<name>A0A8S4RHZ1_9NEOP</name>
<dbReference type="InterPro" id="IPR009349">
    <property type="entry name" value="TRIP4/RQT4_C2HC5_Znf"/>
</dbReference>
<evidence type="ECO:0000313" key="6">
    <source>
        <dbReference type="Proteomes" id="UP000838756"/>
    </source>
</evidence>
<protein>
    <submittedName>
        <fullName evidence="5">Jg5915 protein</fullName>
    </submittedName>
</protein>
<feature type="domain" description="Activating signal cointegrator 1 third" evidence="3">
    <location>
        <begin position="1156"/>
        <end position="1208"/>
    </location>
</feature>
<dbReference type="InterPro" id="IPR039128">
    <property type="entry name" value="TRIP4-like"/>
</dbReference>
<sequence>MNNSQGKHVPDITITESISKSKPRIRGRKRKRLDSESSSDVDHDLPDNTLETEKNLHALAIKNNLDDISVKKILKVIIMELMKVSPRVPPWPIQLTPIKHIPVKTRPEVTALIAQELPDDEDDEEYEPTHDDSDDDHCMESCSDLDSQPRTPATPLSQKKESPAIVKDGPFKVPQDVSITVRKKLELEEEATIALRTRSKLSLSETPIEHIESSFIPPDDLPMPDVDDLWNDFLSECLNPESKTNEEDDELDPEYNVAADPDASKQEPLSDDETQPANIASKITFESSNIVSRVSVGKIEAENERDKDKQGSTLDSTKVPKTETPSTASLDITTNAASGMVTITVEEREHPVAEPEQSSIKPPASLLQLLAPQPLKVNIEVGNIVEVTGLAQIQNPRNVTACALIVLGLEQFWWYVENNPDIFKPPQKLHPRRRWGLMITVRLICKHMMPWLSPKGLLSHIQSARKTEDIRNPIVKYFVEKTIDPVRHTILPYNPKMTLYEHPEMEMPRLWIKYLAANSKRFRHCSSRRYHTVKAPQGVEVQAGIAIEPIQKEALPIDFIKPISCNRINLIPKTPKPNFIDKVDVHIATTADSVADSNFLVASNLYTLVNTSSGAQLMPLRLQTSTVNSSTQPICSPAVIESDKTKENNKKIAEISIKQNCIVITPNNNSKDSDKTLHCPCCLILKRICKIRQSYITDYFIPYREKKVRECECTSKKYPRMTNKLKLKKKQREYYQQTQSTCRTTTSVCEEKQDDMRRLTESTCETRDSVCEETAATMDYEADNSCSDEEFGLEMDEENKEQKSAKIRENKEQEPVETTELTITKTEVQENSETDMSMLIMSEDESIKTEPLEWTRDEDKRILELLKKYLTPEERNDKTIMEIVKEKDLLNIITNNLSHKSLEDLFLVALFSEFLKVLKTVAIILRKVKIKMEEWVSEGLSKILDFEIPEDLIKYILSIENEKDLNEYLRTLLDFDNSQHKNFYLELTKKIFPNRGSSQTKQQKKKLSKNKQQDFMSVEPTTTPNTNTEEDSKSKKKTKFVNLYSQEGKNAQVVLLKGRHHCECQASKHELINNCLQCGRVVCRQEGSGPCLFCGNLVCTPEEQREINAKTKSSAKLMETLMERSRPKGWEAAVSHRNRLLEYDRTSERRTRVTDDDSDYFSANSVWLNATEREKLQKYQQSLHEKKHTSRLNKKMTFDFGGRQIIEDKTIDHEVDEERIRQMTANSGNTSTNAQILRPDLFADTSTDRDVAPGVNAPLLQFDETVCEGYYASAVRSTWAQSTRIQDLELQEMSDSGKCLSMHQPWASLLVEGIKRDIIRFILWIRPFIKRR</sequence>
<dbReference type="GO" id="GO:0008270">
    <property type="term" value="F:zinc ion binding"/>
    <property type="evidence" value="ECO:0007669"/>
    <property type="project" value="InterPro"/>
</dbReference>
<organism evidence="5 6">
    <name type="scientific">Pararge aegeria aegeria</name>
    <dbReference type="NCBI Taxonomy" id="348720"/>
    <lineage>
        <taxon>Eukaryota</taxon>
        <taxon>Metazoa</taxon>
        <taxon>Ecdysozoa</taxon>
        <taxon>Arthropoda</taxon>
        <taxon>Hexapoda</taxon>
        <taxon>Insecta</taxon>
        <taxon>Pterygota</taxon>
        <taxon>Neoptera</taxon>
        <taxon>Endopterygota</taxon>
        <taxon>Lepidoptera</taxon>
        <taxon>Glossata</taxon>
        <taxon>Ditrysia</taxon>
        <taxon>Papilionoidea</taxon>
        <taxon>Nymphalidae</taxon>
        <taxon>Satyrinae</taxon>
        <taxon>Satyrini</taxon>
        <taxon>Parargina</taxon>
        <taxon>Pararge</taxon>
    </lineage>
</organism>
<dbReference type="Pfam" id="PF23135">
    <property type="entry name" value="TRI4_N"/>
    <property type="match status" value="1"/>
</dbReference>
<dbReference type="OrthoDB" id="338816at2759"/>
<dbReference type="InterPro" id="IPR056993">
    <property type="entry name" value="TRIP4_3rd_dom"/>
</dbReference>
<dbReference type="GO" id="GO:0180022">
    <property type="term" value="C:RQC-trigger complex"/>
    <property type="evidence" value="ECO:0007669"/>
    <property type="project" value="InterPro"/>
</dbReference>
<feature type="compositionally biased region" description="Basic and acidic residues" evidence="1">
    <location>
        <begin position="800"/>
        <end position="814"/>
    </location>
</feature>
<evidence type="ECO:0000259" key="4">
    <source>
        <dbReference type="Pfam" id="PF23135"/>
    </source>
</evidence>
<feature type="compositionally biased region" description="Basic and acidic residues" evidence="1">
    <location>
        <begin position="301"/>
        <end position="310"/>
    </location>
</feature>
<feature type="compositionally biased region" description="Polar residues" evidence="1">
    <location>
        <begin position="144"/>
        <end position="157"/>
    </location>
</feature>
<feature type="compositionally biased region" description="Acidic residues" evidence="1">
    <location>
        <begin position="117"/>
        <end position="126"/>
    </location>
</feature>
<dbReference type="Proteomes" id="UP000838756">
    <property type="component" value="Unassembled WGS sequence"/>
</dbReference>
<feature type="compositionally biased region" description="Basic and acidic residues" evidence="1">
    <location>
        <begin position="127"/>
        <end position="139"/>
    </location>
</feature>
<feature type="region of interest" description="Disordered" evidence="1">
    <location>
        <begin position="1"/>
        <end position="48"/>
    </location>
</feature>
<comment type="caution">
    <text evidence="5">The sequence shown here is derived from an EMBL/GenBank/DDBJ whole genome shotgun (WGS) entry which is preliminary data.</text>
</comment>
<feature type="region of interest" description="Disordered" evidence="1">
    <location>
        <begin position="237"/>
        <end position="281"/>
    </location>
</feature>
<feature type="region of interest" description="Disordered" evidence="1">
    <location>
        <begin position="116"/>
        <end position="169"/>
    </location>
</feature>
<evidence type="ECO:0000313" key="5">
    <source>
        <dbReference type="EMBL" id="CAH2235346.1"/>
    </source>
</evidence>
<dbReference type="EMBL" id="CAKXAJ010025123">
    <property type="protein sequence ID" value="CAH2235346.1"/>
    <property type="molecule type" value="Genomic_DNA"/>
</dbReference>
<dbReference type="GO" id="GO:0045893">
    <property type="term" value="P:positive regulation of DNA-templated transcription"/>
    <property type="evidence" value="ECO:0007669"/>
    <property type="project" value="TreeGrafter"/>
</dbReference>
<feature type="region of interest" description="Disordered" evidence="1">
    <location>
        <begin position="301"/>
        <end position="329"/>
    </location>
</feature>
<reference evidence="5" key="1">
    <citation type="submission" date="2022-03" db="EMBL/GenBank/DDBJ databases">
        <authorList>
            <person name="Lindestad O."/>
        </authorList>
    </citation>
    <scope>NUCLEOTIDE SEQUENCE</scope>
</reference>
<proteinExistence type="predicted"/>
<dbReference type="Pfam" id="PF06221">
    <property type="entry name" value="zf-C2HC5"/>
    <property type="match status" value="1"/>
</dbReference>
<evidence type="ECO:0000256" key="1">
    <source>
        <dbReference type="SAM" id="MobiDB-lite"/>
    </source>
</evidence>
<keyword evidence="6" id="KW-1185">Reference proteome</keyword>
<dbReference type="PANTHER" id="PTHR12963">
    <property type="entry name" value="THYROID RECEPTOR INTERACTING PROTEIN RELATED"/>
    <property type="match status" value="1"/>
</dbReference>
<dbReference type="PANTHER" id="PTHR12963:SF4">
    <property type="entry name" value="ACTIVATING SIGNAL COINTEGRATOR 1"/>
    <property type="match status" value="1"/>
</dbReference>
<feature type="region of interest" description="Disordered" evidence="1">
    <location>
        <begin position="996"/>
        <end position="1037"/>
    </location>
</feature>
<dbReference type="InterPro" id="IPR056994">
    <property type="entry name" value="TRI4_N"/>
</dbReference>
<dbReference type="GO" id="GO:0005634">
    <property type="term" value="C:nucleus"/>
    <property type="evidence" value="ECO:0007669"/>
    <property type="project" value="InterPro"/>
</dbReference>
<evidence type="ECO:0000259" key="2">
    <source>
        <dbReference type="Pfam" id="PF06221"/>
    </source>
</evidence>